<dbReference type="GO" id="GO:0003680">
    <property type="term" value="F:minor groove of adenine-thymine-rich DNA binding"/>
    <property type="evidence" value="ECO:0007669"/>
    <property type="project" value="TreeGrafter"/>
</dbReference>
<evidence type="ECO:0000313" key="7">
    <source>
        <dbReference type="Proteomes" id="UP000335415"/>
    </source>
</evidence>
<dbReference type="AlphaFoldDB" id="A0A5J5FU92"/>
<dbReference type="GO" id="GO:0009295">
    <property type="term" value="C:nucleoid"/>
    <property type="evidence" value="ECO:0007669"/>
    <property type="project" value="UniProtKB-SubCell"/>
</dbReference>
<sequence>MQKEQAERQAKIEALRTQLLEDGIEPAELPGSVSTRKSAKTKCEPRSAKYKYIDDNGDEKTWTGQGRTPKAISADGLLSSLIPQISKIFLF</sequence>
<dbReference type="Gene3D" id="4.10.430.10">
    <property type="entry name" value="Histone-like protein H-NS, C-terminal domain"/>
    <property type="match status" value="1"/>
</dbReference>
<comment type="subcellular location">
    <subcellularLocation>
        <location evidence="1">Cytoplasm</location>
        <location evidence="1">Nucleoid</location>
    </subcellularLocation>
</comment>
<protein>
    <submittedName>
        <fullName evidence="6">H-NS histone family protein</fullName>
    </submittedName>
</protein>
<dbReference type="Pfam" id="PF22470">
    <property type="entry name" value="Histone_HNS_N"/>
    <property type="match status" value="1"/>
</dbReference>
<dbReference type="OrthoDB" id="6088948at2"/>
<dbReference type="Gene3D" id="1.10.287.1050">
    <property type="entry name" value="H-NS histone-like proteins"/>
    <property type="match status" value="1"/>
</dbReference>
<proteinExistence type="inferred from homology"/>
<keyword evidence="3" id="KW-0963">Cytoplasm</keyword>
<organism evidence="6 7">
    <name type="scientific">Affinibrenneria salicis</name>
    <dbReference type="NCBI Taxonomy" id="2590031"/>
    <lineage>
        <taxon>Bacteria</taxon>
        <taxon>Pseudomonadati</taxon>
        <taxon>Pseudomonadota</taxon>
        <taxon>Gammaproteobacteria</taxon>
        <taxon>Enterobacterales</taxon>
        <taxon>Pectobacteriaceae</taxon>
        <taxon>Affinibrenneria</taxon>
    </lineage>
</organism>
<evidence type="ECO:0000256" key="4">
    <source>
        <dbReference type="ARBA" id="ARBA00023125"/>
    </source>
</evidence>
<comment type="caution">
    <text evidence="6">The sequence shown here is derived from an EMBL/GenBank/DDBJ whole genome shotgun (WGS) entry which is preliminary data.</text>
</comment>
<feature type="domain" description="DNA-binding protein H-NS-like C-terminal" evidence="5">
    <location>
        <begin position="40"/>
        <end position="82"/>
    </location>
</feature>
<gene>
    <name evidence="6" type="ORF">FJU30_21330</name>
</gene>
<dbReference type="GO" id="GO:0003681">
    <property type="term" value="F:bent DNA binding"/>
    <property type="evidence" value="ECO:0007669"/>
    <property type="project" value="TreeGrafter"/>
</dbReference>
<reference evidence="6 7" key="1">
    <citation type="submission" date="2019-09" db="EMBL/GenBank/DDBJ databases">
        <authorList>
            <person name="Li Y."/>
        </authorList>
    </citation>
    <scope>NUCLEOTIDE SEQUENCE [LARGE SCALE GENOMIC DNA]</scope>
    <source>
        <strain evidence="6 7">L3-3HA</strain>
    </source>
</reference>
<keyword evidence="7" id="KW-1185">Reference proteome</keyword>
<dbReference type="InterPro" id="IPR027444">
    <property type="entry name" value="H-NS_C_dom"/>
</dbReference>
<dbReference type="PANTHER" id="PTHR38097:SF2">
    <property type="entry name" value="DNA-BINDING PROTEIN STPA"/>
    <property type="match status" value="1"/>
</dbReference>
<dbReference type="Proteomes" id="UP000335415">
    <property type="component" value="Unassembled WGS sequence"/>
</dbReference>
<dbReference type="InterPro" id="IPR027454">
    <property type="entry name" value="Histone_HNS_N"/>
</dbReference>
<comment type="similarity">
    <text evidence="2">Belongs to the histone-like protein H-NS family.</text>
</comment>
<accession>A0A5J5FU92</accession>
<dbReference type="GO" id="GO:0005829">
    <property type="term" value="C:cytosol"/>
    <property type="evidence" value="ECO:0007669"/>
    <property type="project" value="TreeGrafter"/>
</dbReference>
<evidence type="ECO:0000256" key="1">
    <source>
        <dbReference type="ARBA" id="ARBA00004453"/>
    </source>
</evidence>
<dbReference type="InterPro" id="IPR054180">
    <property type="entry name" value="H-NS-like_N"/>
</dbReference>
<dbReference type="SMART" id="SM00528">
    <property type="entry name" value="HNS"/>
    <property type="match status" value="1"/>
</dbReference>
<evidence type="ECO:0000259" key="5">
    <source>
        <dbReference type="SMART" id="SM00528"/>
    </source>
</evidence>
<dbReference type="InterPro" id="IPR037150">
    <property type="entry name" value="H-NS_C_dom_sf"/>
</dbReference>
<dbReference type="Pfam" id="PF00816">
    <property type="entry name" value="Histone_HNS"/>
    <property type="match status" value="1"/>
</dbReference>
<keyword evidence="4" id="KW-0238">DNA-binding</keyword>
<evidence type="ECO:0000313" key="6">
    <source>
        <dbReference type="EMBL" id="KAA8996753.1"/>
    </source>
</evidence>
<dbReference type="GO" id="GO:0000976">
    <property type="term" value="F:transcription cis-regulatory region binding"/>
    <property type="evidence" value="ECO:0007669"/>
    <property type="project" value="TreeGrafter"/>
</dbReference>
<dbReference type="SUPFAM" id="SSF81273">
    <property type="entry name" value="H-NS histone-like proteins"/>
    <property type="match status" value="1"/>
</dbReference>
<evidence type="ECO:0000256" key="3">
    <source>
        <dbReference type="ARBA" id="ARBA00022490"/>
    </source>
</evidence>
<evidence type="ECO:0000256" key="2">
    <source>
        <dbReference type="ARBA" id="ARBA00010610"/>
    </source>
</evidence>
<dbReference type="GO" id="GO:0032993">
    <property type="term" value="C:protein-DNA complex"/>
    <property type="evidence" value="ECO:0007669"/>
    <property type="project" value="TreeGrafter"/>
</dbReference>
<dbReference type="GO" id="GO:0046983">
    <property type="term" value="F:protein dimerization activity"/>
    <property type="evidence" value="ECO:0007669"/>
    <property type="project" value="InterPro"/>
</dbReference>
<dbReference type="PANTHER" id="PTHR38097">
    <property type="match status" value="1"/>
</dbReference>
<dbReference type="GO" id="GO:0001217">
    <property type="term" value="F:DNA-binding transcription repressor activity"/>
    <property type="evidence" value="ECO:0007669"/>
    <property type="project" value="TreeGrafter"/>
</dbReference>
<name>A0A5J5FU92_9GAMM</name>
<dbReference type="EMBL" id="VYKJ01000013">
    <property type="protein sequence ID" value="KAA8996753.1"/>
    <property type="molecule type" value="Genomic_DNA"/>
</dbReference>